<dbReference type="Pfam" id="PF03372">
    <property type="entry name" value="Exo_endo_phos"/>
    <property type="match status" value="1"/>
</dbReference>
<dbReference type="PANTHER" id="PTHR12121:SF101">
    <property type="entry name" value="ENDONUCLEASE_EXONUCLEASE_PHOSPHATASE DOMAIN-CONTAINING PROTEIN"/>
    <property type="match status" value="1"/>
</dbReference>
<evidence type="ECO:0000313" key="2">
    <source>
        <dbReference type="EMBL" id="CAF0901290.1"/>
    </source>
</evidence>
<reference evidence="2" key="1">
    <citation type="submission" date="2021-02" db="EMBL/GenBank/DDBJ databases">
        <authorList>
            <person name="Nowell W R."/>
        </authorList>
    </citation>
    <scope>NUCLEOTIDE SEQUENCE</scope>
</reference>
<gene>
    <name evidence="2" type="ORF">IZO911_LOCUS12267</name>
    <name evidence="3" type="ORF">KXQ929_LOCUS21393</name>
</gene>
<proteinExistence type="predicted"/>
<dbReference type="Proteomes" id="UP000663868">
    <property type="component" value="Unassembled WGS sequence"/>
</dbReference>
<accession>A0A813ZPH0</accession>
<dbReference type="Proteomes" id="UP000663860">
    <property type="component" value="Unassembled WGS sequence"/>
</dbReference>
<name>A0A813ZPH0_9BILA</name>
<dbReference type="EMBL" id="CAJOBB010001563">
    <property type="protein sequence ID" value="CAF3874335.1"/>
    <property type="molecule type" value="Genomic_DNA"/>
</dbReference>
<evidence type="ECO:0000259" key="1">
    <source>
        <dbReference type="Pfam" id="PF03372"/>
    </source>
</evidence>
<organism evidence="2 4">
    <name type="scientific">Adineta steineri</name>
    <dbReference type="NCBI Taxonomy" id="433720"/>
    <lineage>
        <taxon>Eukaryota</taxon>
        <taxon>Metazoa</taxon>
        <taxon>Spiralia</taxon>
        <taxon>Gnathifera</taxon>
        <taxon>Rotifera</taxon>
        <taxon>Eurotatoria</taxon>
        <taxon>Bdelloidea</taxon>
        <taxon>Adinetida</taxon>
        <taxon>Adinetidae</taxon>
        <taxon>Adineta</taxon>
    </lineage>
</organism>
<dbReference type="GO" id="GO:0000175">
    <property type="term" value="F:3'-5'-RNA exonuclease activity"/>
    <property type="evidence" value="ECO:0007669"/>
    <property type="project" value="TreeGrafter"/>
</dbReference>
<evidence type="ECO:0000313" key="3">
    <source>
        <dbReference type="EMBL" id="CAF3874335.1"/>
    </source>
</evidence>
<dbReference type="EMBL" id="CAJNOE010000094">
    <property type="protein sequence ID" value="CAF0901290.1"/>
    <property type="molecule type" value="Genomic_DNA"/>
</dbReference>
<dbReference type="SUPFAM" id="SSF56219">
    <property type="entry name" value="DNase I-like"/>
    <property type="match status" value="1"/>
</dbReference>
<evidence type="ECO:0000313" key="4">
    <source>
        <dbReference type="Proteomes" id="UP000663860"/>
    </source>
</evidence>
<dbReference type="InterPro" id="IPR005135">
    <property type="entry name" value="Endo/exonuclease/phosphatase"/>
</dbReference>
<dbReference type="PANTHER" id="PTHR12121">
    <property type="entry name" value="CARBON CATABOLITE REPRESSOR PROTEIN 4"/>
    <property type="match status" value="1"/>
</dbReference>
<protein>
    <recommendedName>
        <fullName evidence="1">Endonuclease/exonuclease/phosphatase domain-containing protein</fullName>
    </recommendedName>
</protein>
<dbReference type="InterPro" id="IPR036691">
    <property type="entry name" value="Endo/exonu/phosph_ase_sf"/>
</dbReference>
<dbReference type="AlphaFoldDB" id="A0A813ZPH0"/>
<comment type="caution">
    <text evidence="2">The sequence shown here is derived from an EMBL/GenBank/DDBJ whole genome shotgun (WGS) entry which is preliminary data.</text>
</comment>
<dbReference type="Gene3D" id="3.60.10.10">
    <property type="entry name" value="Endonuclease/exonuclease/phosphatase"/>
    <property type="match status" value="1"/>
</dbReference>
<sequence>MSIRVVTYNLLVPKLAEQPGYYMKSRPEFLRIEYRWPIIKSQLKQEIQYHQNTIICLQEVSRTLLPTLKAFFHRMNYIMIESLFGERYNDNMGVAIAVPVTMPLFYKNSITVGDHIRSIISSFKKDLFSLSTWRDALMYSVIDQSKPSSDGLWETAMSLNNTLVCVGVHIHGRPLFIGTYHMPCLFQIPEIMVMHSSAVKDLMFQLAAGHPLILAGDFNLQPHDISYRAITERGYARHIELPPVGNYTKNYPFNTRQLLRSAYREKNGTEPNYTNFSSTQKSKNFCATLDYIFFSGNLIVNDVLQLPNYPTGESYPDRTHPSDHLMLAASFQLF</sequence>
<feature type="domain" description="Endonuclease/exonuclease/phosphatase" evidence="1">
    <location>
        <begin position="41"/>
        <end position="324"/>
    </location>
</feature>
<dbReference type="InterPro" id="IPR050410">
    <property type="entry name" value="CCR4/nocturin_mRNA_transcr"/>
</dbReference>